<evidence type="ECO:0000313" key="3">
    <source>
        <dbReference type="Proteomes" id="UP000016662"/>
    </source>
</evidence>
<accession>U2KH68</accession>
<evidence type="ECO:0000313" key="2">
    <source>
        <dbReference type="EMBL" id="ERJ91445.1"/>
    </source>
</evidence>
<organism evidence="2 3">
    <name type="scientific">Ruminococcus callidus ATCC 27760</name>
    <dbReference type="NCBI Taxonomy" id="411473"/>
    <lineage>
        <taxon>Bacteria</taxon>
        <taxon>Bacillati</taxon>
        <taxon>Bacillota</taxon>
        <taxon>Clostridia</taxon>
        <taxon>Eubacteriales</taxon>
        <taxon>Oscillospiraceae</taxon>
        <taxon>Ruminococcus</taxon>
    </lineage>
</organism>
<proteinExistence type="predicted"/>
<keyword evidence="1" id="KW-0812">Transmembrane</keyword>
<reference evidence="2 3" key="1">
    <citation type="submission" date="2013-07" db="EMBL/GenBank/DDBJ databases">
        <authorList>
            <person name="Weinstock G."/>
            <person name="Sodergren E."/>
            <person name="Wylie T."/>
            <person name="Fulton L."/>
            <person name="Fulton R."/>
            <person name="Fronick C."/>
            <person name="O'Laughlin M."/>
            <person name="Godfrey J."/>
            <person name="Miner T."/>
            <person name="Herter B."/>
            <person name="Appelbaum E."/>
            <person name="Cordes M."/>
            <person name="Lek S."/>
            <person name="Wollam A."/>
            <person name="Pepin K.H."/>
            <person name="Palsikar V.B."/>
            <person name="Mitreva M."/>
            <person name="Wilson R.K."/>
        </authorList>
    </citation>
    <scope>NUCLEOTIDE SEQUENCE [LARGE SCALE GENOMIC DNA]</scope>
    <source>
        <strain evidence="2 3">ATCC 27760</strain>
    </source>
</reference>
<name>U2KH68_9FIRM</name>
<dbReference type="STRING" id="411473.RUMCAL_02577"/>
<feature type="transmembrane region" description="Helical" evidence="1">
    <location>
        <begin position="22"/>
        <end position="40"/>
    </location>
</feature>
<sequence>MSVNKANEVGIFVGLRSIFKSISVHLTIVVVYAIIIYIEII</sequence>
<dbReference type="EMBL" id="AWVF01000312">
    <property type="protein sequence ID" value="ERJ91445.1"/>
    <property type="molecule type" value="Genomic_DNA"/>
</dbReference>
<dbReference type="AlphaFoldDB" id="U2KH68"/>
<comment type="caution">
    <text evidence="2">The sequence shown here is derived from an EMBL/GenBank/DDBJ whole genome shotgun (WGS) entry which is preliminary data.</text>
</comment>
<evidence type="ECO:0000256" key="1">
    <source>
        <dbReference type="SAM" id="Phobius"/>
    </source>
</evidence>
<gene>
    <name evidence="2" type="ORF">RUMCAL_02577</name>
</gene>
<dbReference type="Proteomes" id="UP000016662">
    <property type="component" value="Unassembled WGS sequence"/>
</dbReference>
<keyword evidence="1" id="KW-1133">Transmembrane helix</keyword>
<protein>
    <submittedName>
        <fullName evidence="2">Uncharacterized protein</fullName>
    </submittedName>
</protein>
<dbReference type="HOGENOM" id="CLU_3276144_0_0_9"/>
<keyword evidence="1" id="KW-0472">Membrane</keyword>
<keyword evidence="3" id="KW-1185">Reference proteome</keyword>